<comment type="caution">
    <text evidence="1">The sequence shown here is derived from an EMBL/GenBank/DDBJ whole genome shotgun (WGS) entry which is preliminary data.</text>
</comment>
<accession>A0ACA9NQ44</accession>
<feature type="non-terminal residue" evidence="1">
    <location>
        <position position="467"/>
    </location>
</feature>
<keyword evidence="2" id="KW-1185">Reference proteome</keyword>
<dbReference type="EMBL" id="CAJVQC010014781">
    <property type="protein sequence ID" value="CAG8660682.1"/>
    <property type="molecule type" value="Genomic_DNA"/>
</dbReference>
<gene>
    <name evidence="1" type="ORF">RPERSI_LOCUS8265</name>
</gene>
<organism evidence="1 2">
    <name type="scientific">Racocetra persica</name>
    <dbReference type="NCBI Taxonomy" id="160502"/>
    <lineage>
        <taxon>Eukaryota</taxon>
        <taxon>Fungi</taxon>
        <taxon>Fungi incertae sedis</taxon>
        <taxon>Mucoromycota</taxon>
        <taxon>Glomeromycotina</taxon>
        <taxon>Glomeromycetes</taxon>
        <taxon>Diversisporales</taxon>
        <taxon>Gigasporaceae</taxon>
        <taxon>Racocetra</taxon>
    </lineage>
</organism>
<reference evidence="1" key="1">
    <citation type="submission" date="2021-06" db="EMBL/GenBank/DDBJ databases">
        <authorList>
            <person name="Kallberg Y."/>
            <person name="Tangrot J."/>
            <person name="Rosling A."/>
        </authorList>
    </citation>
    <scope>NUCLEOTIDE SEQUENCE</scope>
    <source>
        <strain evidence="1">MA461A</strain>
    </source>
</reference>
<proteinExistence type="predicted"/>
<evidence type="ECO:0000313" key="2">
    <source>
        <dbReference type="Proteomes" id="UP000789920"/>
    </source>
</evidence>
<evidence type="ECO:0000313" key="1">
    <source>
        <dbReference type="EMBL" id="CAG8660682.1"/>
    </source>
</evidence>
<dbReference type="Proteomes" id="UP000789920">
    <property type="component" value="Unassembled WGS sequence"/>
</dbReference>
<protein>
    <submittedName>
        <fullName evidence="1">394_t:CDS:1</fullName>
    </submittedName>
</protein>
<name>A0ACA9NQ44_9GLOM</name>
<sequence>MSKRSNYLPSNDQLAALAKGRVPKNTAKNTEGWINIMNQWRSDVNYNELLKNQDKETIELQVSQFLCGITTKQDQPYSRTSLKNALSAINRHLQNVKPGWRYNLHDKNDFSDLYARFDGLLKDMKKKELGKSKSIDGLITKEIRHILNHEIQDPNTPLGLLKWSFFWISILGAARGGEHANLHISQIVDTSDGIILKKAQQKNDQGDIKGNQFDLIIPFPPDPEGITGPNSDIRKYLSLWPKNFKSSNFYLSACHSPDAIVKGKWYLDKPIPDHTIRSMFKMICIECEINIESRNISNYSGQRTSIMELFNVGVSENTGCTISGHKSSGGYYAYAKPTDKHKREALMNVLNKQIIDTPSNELMQDSIKYTNSEPNNSESNNSEPNNSELDNPEPDSNENSLSTRFEDDENSDLNNSVQNEHEFYGIFHMAKEVLKNKSRKRSPISDENKQLLRHKKKVTIVHNHYNN</sequence>